<evidence type="ECO:0000256" key="1">
    <source>
        <dbReference type="ARBA" id="ARBA00006754"/>
    </source>
</evidence>
<dbReference type="PANTHER" id="PTHR33744:SF1">
    <property type="entry name" value="DNA-BINDING TRANSCRIPTIONAL ACTIVATOR ADER"/>
    <property type="match status" value="1"/>
</dbReference>
<dbReference type="InterPro" id="IPR051448">
    <property type="entry name" value="CdaR-like_regulators"/>
</dbReference>
<sequence length="516" mass="54721">MIDDADSLTVRDLLEIGVLGDACLLAGERGLDTEVGDVRLAADLTAVEACAAGDLVILTGYQPYLVEVALRRAYSADVRAVVLVRPPTGSYQSPSAATISFANRLGVPLLQIKADDPLLVADSLRTAVRRPEVAAARLLLAVTARLGRSRPDPRSVITILSGELHVTCAVISADGTAIEGVSPPGLPPDLLVGSVATTVEMTGEFTGGFAVAVPVETDRTGHVHLWLVSHTRGCNKRWAETVQQISQVASWALGNWVAAARLETERRARSLGSLLAELLAAGSDVPPQLVRQAVLAGWRLDGWHTGVYVVPNPPGPNALDATHSERLRVELSRRGLHGQLVEGAEGWSFWLTNDSEPPQSQHRELTAKIAQALGPCRLVAGVGRPHPGTSGVGRTLAEAREAAAMTGAAKVVHIDELGVRRLLSMAAETPALVEQAARLLEPLAGVEDGQLLRTLAVYLDEESVTSSAAVRLKVHRNTVAQRINRAEQLLGVSLLNADERLAVHLACRAVRASDEG</sequence>
<dbReference type="Gene3D" id="1.10.10.2840">
    <property type="entry name" value="PucR C-terminal helix-turn-helix domain"/>
    <property type="match status" value="1"/>
</dbReference>
<organism evidence="4">
    <name type="scientific">uncultured bacterium esnapd4</name>
    <dbReference type="NCBI Taxonomy" id="1366610"/>
    <lineage>
        <taxon>Bacteria</taxon>
        <taxon>environmental samples</taxon>
    </lineage>
</organism>
<feature type="domain" description="PucR C-terminal helix-turn-helix" evidence="2">
    <location>
        <begin position="451"/>
        <end position="509"/>
    </location>
</feature>
<dbReference type="Pfam" id="PF17853">
    <property type="entry name" value="GGDEF_2"/>
    <property type="match status" value="1"/>
</dbReference>
<dbReference type="AlphaFoldDB" id="S5TTV7"/>
<dbReference type="PANTHER" id="PTHR33744">
    <property type="entry name" value="CARBOHYDRATE DIACID REGULATOR"/>
    <property type="match status" value="1"/>
</dbReference>
<evidence type="ECO:0000313" key="4">
    <source>
        <dbReference type="EMBL" id="AGS49366.1"/>
    </source>
</evidence>
<reference evidence="4" key="1">
    <citation type="journal article" date="2013" name="Proc. Natl. Acad. Sci. U.S.A.">
        <title>Mapping gene clusters within arrayed metagenomic libraries to expand the structural diversity of biomedically relevant natural products.</title>
        <authorList>
            <person name="Owen J.G."/>
            <person name="Reddy B.V."/>
            <person name="Ternei M.A."/>
            <person name="Charlop-Powers Z."/>
            <person name="Calle P.Y."/>
            <person name="Kim J.H."/>
            <person name="Brady S.F."/>
        </authorList>
    </citation>
    <scope>NUCLEOTIDE SEQUENCE</scope>
</reference>
<evidence type="ECO:0000259" key="3">
    <source>
        <dbReference type="Pfam" id="PF17853"/>
    </source>
</evidence>
<evidence type="ECO:0000259" key="2">
    <source>
        <dbReference type="Pfam" id="PF13556"/>
    </source>
</evidence>
<dbReference type="InterPro" id="IPR041522">
    <property type="entry name" value="CdaR_GGDEF"/>
</dbReference>
<feature type="domain" description="CdaR GGDEF-like" evidence="3">
    <location>
        <begin position="285"/>
        <end position="404"/>
    </location>
</feature>
<protein>
    <submittedName>
        <fullName evidence="4">Regulator of polyketide synthase expression-like protein</fullName>
    </submittedName>
</protein>
<proteinExistence type="inferred from homology"/>
<dbReference type="InterPro" id="IPR042070">
    <property type="entry name" value="PucR_C-HTH_sf"/>
</dbReference>
<name>S5TTV7_9BACT</name>
<dbReference type="EMBL" id="KF264542">
    <property type="protein sequence ID" value="AGS49366.1"/>
    <property type="molecule type" value="Genomic_DNA"/>
</dbReference>
<dbReference type="InterPro" id="IPR025736">
    <property type="entry name" value="PucR_C-HTH_dom"/>
</dbReference>
<dbReference type="Pfam" id="PF13556">
    <property type="entry name" value="HTH_30"/>
    <property type="match status" value="1"/>
</dbReference>
<comment type="similarity">
    <text evidence="1">Belongs to the CdaR family.</text>
</comment>
<accession>S5TTV7</accession>